<keyword evidence="3" id="KW-0472">Membrane</keyword>
<dbReference type="GO" id="GO:0004176">
    <property type="term" value="F:ATP-dependent peptidase activity"/>
    <property type="evidence" value="ECO:0007669"/>
    <property type="project" value="InterPro"/>
</dbReference>
<feature type="non-terminal residue" evidence="5">
    <location>
        <position position="92"/>
    </location>
</feature>
<evidence type="ECO:0000259" key="4">
    <source>
        <dbReference type="Pfam" id="PF06480"/>
    </source>
</evidence>
<name>X1M873_9ZZZZ</name>
<protein>
    <recommendedName>
        <fullName evidence="4">Peptidase M41 FtsH extracellular domain-containing protein</fullName>
    </recommendedName>
</protein>
<dbReference type="GO" id="GO:0016020">
    <property type="term" value="C:membrane"/>
    <property type="evidence" value="ECO:0007669"/>
    <property type="project" value="InterPro"/>
</dbReference>
<keyword evidence="3" id="KW-0812">Transmembrane</keyword>
<evidence type="ECO:0000313" key="5">
    <source>
        <dbReference type="EMBL" id="GAI14296.1"/>
    </source>
</evidence>
<gene>
    <name evidence="5" type="ORF">S06H3_11202</name>
</gene>
<dbReference type="EMBL" id="BARV01005365">
    <property type="protein sequence ID" value="GAI14296.1"/>
    <property type="molecule type" value="Genomic_DNA"/>
</dbReference>
<evidence type="ECO:0000256" key="2">
    <source>
        <dbReference type="ARBA" id="ARBA00022801"/>
    </source>
</evidence>
<proteinExistence type="predicted"/>
<organism evidence="5">
    <name type="scientific">marine sediment metagenome</name>
    <dbReference type="NCBI Taxonomy" id="412755"/>
    <lineage>
        <taxon>unclassified sequences</taxon>
        <taxon>metagenomes</taxon>
        <taxon>ecological metagenomes</taxon>
    </lineage>
</organism>
<dbReference type="Pfam" id="PF06480">
    <property type="entry name" value="FtsH_ext"/>
    <property type="match status" value="1"/>
</dbReference>
<feature type="domain" description="Peptidase M41 FtsH extracellular" evidence="4">
    <location>
        <begin position="10"/>
        <end position="70"/>
    </location>
</feature>
<comment type="caution">
    <text evidence="5">The sequence shown here is derived from an EMBL/GenBank/DDBJ whole genome shotgun (WGS) entry which is preliminary data.</text>
</comment>
<evidence type="ECO:0000256" key="1">
    <source>
        <dbReference type="ARBA" id="ARBA00022670"/>
    </source>
</evidence>
<keyword evidence="2" id="KW-0378">Hydrolase</keyword>
<evidence type="ECO:0000256" key="3">
    <source>
        <dbReference type="SAM" id="Phobius"/>
    </source>
</evidence>
<accession>X1M873</accession>
<dbReference type="GO" id="GO:0005524">
    <property type="term" value="F:ATP binding"/>
    <property type="evidence" value="ECO:0007669"/>
    <property type="project" value="InterPro"/>
</dbReference>
<dbReference type="AlphaFoldDB" id="X1M873"/>
<reference evidence="5" key="1">
    <citation type="journal article" date="2014" name="Front. Microbiol.">
        <title>High frequency of phylogenetically diverse reductive dehalogenase-homologous genes in deep subseafloor sedimentary metagenomes.</title>
        <authorList>
            <person name="Kawai M."/>
            <person name="Futagami T."/>
            <person name="Toyoda A."/>
            <person name="Takaki Y."/>
            <person name="Nishi S."/>
            <person name="Hori S."/>
            <person name="Arai W."/>
            <person name="Tsubouchi T."/>
            <person name="Morono Y."/>
            <person name="Uchiyama I."/>
            <person name="Ito T."/>
            <person name="Fujiyama A."/>
            <person name="Inagaki F."/>
            <person name="Takami H."/>
        </authorList>
    </citation>
    <scope>NUCLEOTIDE SEQUENCE</scope>
    <source>
        <strain evidence="5">Expedition CK06-06</strain>
    </source>
</reference>
<keyword evidence="3" id="KW-1133">Transmembrane helix</keyword>
<dbReference type="GO" id="GO:0004222">
    <property type="term" value="F:metalloendopeptidase activity"/>
    <property type="evidence" value="ECO:0007669"/>
    <property type="project" value="InterPro"/>
</dbReference>
<dbReference type="GO" id="GO:0006508">
    <property type="term" value="P:proteolysis"/>
    <property type="evidence" value="ECO:0007669"/>
    <property type="project" value="UniProtKB-KW"/>
</dbReference>
<keyword evidence="1" id="KW-0645">Protease</keyword>
<dbReference type="InterPro" id="IPR011546">
    <property type="entry name" value="Pept_M41_FtsH_extracell"/>
</dbReference>
<dbReference type="GO" id="GO:0008270">
    <property type="term" value="F:zinc ion binding"/>
    <property type="evidence" value="ECO:0007669"/>
    <property type="project" value="InterPro"/>
</dbReference>
<sequence length="92" mass="10155">MKPFLRRSSLIYIAIMIAALVFFSFFFPMTKKPTEIPLSEVIAKSRSGEIEKIVVDGDVLLITTIDGTELKTITGNLTIVDLQELGLVLPEG</sequence>
<feature type="transmembrane region" description="Helical" evidence="3">
    <location>
        <begin position="9"/>
        <end position="29"/>
    </location>
</feature>